<dbReference type="EMBL" id="MNCJ02000332">
    <property type="protein sequence ID" value="KAF5754394.1"/>
    <property type="molecule type" value="Genomic_DNA"/>
</dbReference>
<accession>A0A251RRZ0</accession>
<dbReference type="EMBL" id="CM007906">
    <property type="protein sequence ID" value="OTF85629.1"/>
    <property type="molecule type" value="Genomic_DNA"/>
</dbReference>
<proteinExistence type="predicted"/>
<sequence>MMVKIVANRYQECQKSVPNWYLRSFGSGNSVPVPSTICSSLTTGFIRTTLLPYNFFG</sequence>
<dbReference type="Proteomes" id="UP000215914">
    <property type="component" value="Chromosome 17"/>
</dbReference>
<evidence type="ECO:0000313" key="1">
    <source>
        <dbReference type="EMBL" id="KAF5754394.1"/>
    </source>
</evidence>
<protein>
    <submittedName>
        <fullName evidence="2">Uncharacterized protein</fullName>
    </submittedName>
</protein>
<evidence type="ECO:0000313" key="3">
    <source>
        <dbReference type="Proteomes" id="UP000215914"/>
    </source>
</evidence>
<reference evidence="2" key="2">
    <citation type="submission" date="2017-02" db="EMBL/GenBank/DDBJ databases">
        <title>Sunflower complete genome.</title>
        <authorList>
            <person name="Langlade N."/>
            <person name="Munos S."/>
        </authorList>
    </citation>
    <scope>NUCLEOTIDE SEQUENCE [LARGE SCALE GENOMIC DNA]</scope>
    <source>
        <tissue evidence="2">Leaves</tissue>
    </source>
</reference>
<organism evidence="2 3">
    <name type="scientific">Helianthus annuus</name>
    <name type="common">Common sunflower</name>
    <dbReference type="NCBI Taxonomy" id="4232"/>
    <lineage>
        <taxon>Eukaryota</taxon>
        <taxon>Viridiplantae</taxon>
        <taxon>Streptophyta</taxon>
        <taxon>Embryophyta</taxon>
        <taxon>Tracheophyta</taxon>
        <taxon>Spermatophyta</taxon>
        <taxon>Magnoliopsida</taxon>
        <taxon>eudicotyledons</taxon>
        <taxon>Gunneridae</taxon>
        <taxon>Pentapetalae</taxon>
        <taxon>asterids</taxon>
        <taxon>campanulids</taxon>
        <taxon>Asterales</taxon>
        <taxon>Asteraceae</taxon>
        <taxon>Asteroideae</taxon>
        <taxon>Heliantheae alliance</taxon>
        <taxon>Heliantheae</taxon>
        <taxon>Helianthus</taxon>
    </lineage>
</organism>
<gene>
    <name evidence="2" type="ORF">HannXRQ_Chr17g0541951</name>
    <name evidence="1" type="ORF">HanXRQr2_Chr17g0790661</name>
</gene>
<dbReference type="InParanoid" id="A0A251RRZ0"/>
<reference evidence="1" key="3">
    <citation type="submission" date="2020-06" db="EMBL/GenBank/DDBJ databases">
        <title>Helianthus annuus Genome sequencing and assembly Release 2.</title>
        <authorList>
            <person name="Gouzy J."/>
            <person name="Langlade N."/>
            <person name="Munos S."/>
        </authorList>
    </citation>
    <scope>NUCLEOTIDE SEQUENCE</scope>
    <source>
        <tissue evidence="1">Leaves</tissue>
    </source>
</reference>
<evidence type="ECO:0000313" key="2">
    <source>
        <dbReference type="EMBL" id="OTF85629.1"/>
    </source>
</evidence>
<keyword evidence="3" id="KW-1185">Reference proteome</keyword>
<dbReference type="AlphaFoldDB" id="A0A251RRZ0"/>
<dbReference type="Gramene" id="mRNA:HanXRQr2_Chr17g0790661">
    <property type="protein sequence ID" value="CDS:HanXRQr2_Chr17g0790661.1"/>
    <property type="gene ID" value="HanXRQr2_Chr17g0790661"/>
</dbReference>
<reference evidence="1 3" key="1">
    <citation type="journal article" date="2017" name="Nature">
        <title>The sunflower genome provides insights into oil metabolism, flowering and Asterid evolution.</title>
        <authorList>
            <person name="Badouin H."/>
            <person name="Gouzy J."/>
            <person name="Grassa C.J."/>
            <person name="Murat F."/>
            <person name="Staton S.E."/>
            <person name="Cottret L."/>
            <person name="Lelandais-Briere C."/>
            <person name="Owens G.L."/>
            <person name="Carrere S."/>
            <person name="Mayjonade B."/>
            <person name="Legrand L."/>
            <person name="Gill N."/>
            <person name="Kane N.C."/>
            <person name="Bowers J.E."/>
            <person name="Hubner S."/>
            <person name="Bellec A."/>
            <person name="Berard A."/>
            <person name="Berges H."/>
            <person name="Blanchet N."/>
            <person name="Boniface M.C."/>
            <person name="Brunel D."/>
            <person name="Catrice O."/>
            <person name="Chaidir N."/>
            <person name="Claudel C."/>
            <person name="Donnadieu C."/>
            <person name="Faraut T."/>
            <person name="Fievet G."/>
            <person name="Helmstetter N."/>
            <person name="King M."/>
            <person name="Knapp S.J."/>
            <person name="Lai Z."/>
            <person name="Le Paslier M.C."/>
            <person name="Lippi Y."/>
            <person name="Lorenzon L."/>
            <person name="Mandel J.R."/>
            <person name="Marage G."/>
            <person name="Marchand G."/>
            <person name="Marquand E."/>
            <person name="Bret-Mestries E."/>
            <person name="Morien E."/>
            <person name="Nambeesan S."/>
            <person name="Nguyen T."/>
            <person name="Pegot-Espagnet P."/>
            <person name="Pouilly N."/>
            <person name="Raftis F."/>
            <person name="Sallet E."/>
            <person name="Schiex T."/>
            <person name="Thomas J."/>
            <person name="Vandecasteele C."/>
            <person name="Vares D."/>
            <person name="Vear F."/>
            <person name="Vautrin S."/>
            <person name="Crespi M."/>
            <person name="Mangin B."/>
            <person name="Burke J.M."/>
            <person name="Salse J."/>
            <person name="Munos S."/>
            <person name="Vincourt P."/>
            <person name="Rieseberg L.H."/>
            <person name="Langlade N.B."/>
        </authorList>
    </citation>
    <scope>NUCLEOTIDE SEQUENCE [LARGE SCALE GENOMIC DNA]</scope>
    <source>
        <strain evidence="3">cv. SF193</strain>
        <tissue evidence="1">Leaves</tissue>
    </source>
</reference>
<name>A0A251RRZ0_HELAN</name>